<dbReference type="UniPathway" id="UPA00344"/>
<name>A0A7C9LRM6_9RHOB</name>
<accession>A0A7C9LRM6</accession>
<evidence type="ECO:0000259" key="1">
    <source>
        <dbReference type="Pfam" id="PF00994"/>
    </source>
</evidence>
<evidence type="ECO:0000313" key="3">
    <source>
        <dbReference type="Proteomes" id="UP000483078"/>
    </source>
</evidence>
<dbReference type="EMBL" id="VENJ01000006">
    <property type="protein sequence ID" value="MTJ04356.1"/>
    <property type="molecule type" value="Genomic_DNA"/>
</dbReference>
<dbReference type="InterPro" id="IPR036425">
    <property type="entry name" value="MoaB/Mog-like_dom_sf"/>
</dbReference>
<dbReference type="InterPro" id="IPR001453">
    <property type="entry name" value="MoaB/Mog_dom"/>
</dbReference>
<comment type="caution">
    <text evidence="2">The sequence shown here is derived from an EMBL/GenBank/DDBJ whole genome shotgun (WGS) entry which is preliminary data.</text>
</comment>
<gene>
    <name evidence="2" type="ORF">FH759_06645</name>
</gene>
<protein>
    <submittedName>
        <fullName evidence="2">Molybdopterin biosynthesis protein</fullName>
    </submittedName>
</protein>
<feature type="domain" description="MoaB/Mog" evidence="1">
    <location>
        <begin position="183"/>
        <end position="296"/>
    </location>
</feature>
<reference evidence="2 3" key="1">
    <citation type="submission" date="2019-06" db="EMBL/GenBank/DDBJ databases">
        <title>Enrichment of Autotrophic Halophilic Microorganisms from Red Sea Brine Pool Using Microbial Electrosynthesis System.</title>
        <authorList>
            <person name="Alqahtani M.F."/>
            <person name="Bajracharya S."/>
            <person name="Katuri K.P."/>
            <person name="Ali M."/>
            <person name="Saikaly P.E."/>
        </authorList>
    </citation>
    <scope>NUCLEOTIDE SEQUENCE [LARGE SCALE GENOMIC DNA]</scope>
    <source>
        <strain evidence="2">MES6</strain>
    </source>
</reference>
<dbReference type="CDD" id="cd03522">
    <property type="entry name" value="MoeA_like"/>
    <property type="match status" value="1"/>
</dbReference>
<proteinExistence type="predicted"/>
<evidence type="ECO:0000313" key="2">
    <source>
        <dbReference type="EMBL" id="MTJ04356.1"/>
    </source>
</evidence>
<dbReference type="RefSeq" id="WP_273248970.1">
    <property type="nucleotide sequence ID" value="NZ_VENJ01000006.1"/>
</dbReference>
<dbReference type="AlphaFoldDB" id="A0A7C9LRM6"/>
<dbReference type="Gene3D" id="3.40.980.10">
    <property type="entry name" value="MoaB/Mog-like domain"/>
    <property type="match status" value="1"/>
</dbReference>
<dbReference type="Proteomes" id="UP000483078">
    <property type="component" value="Unassembled WGS sequence"/>
</dbReference>
<organism evidence="2 3">
    <name type="scientific">Sediminimonas qiaohouensis</name>
    <dbReference type="NCBI Taxonomy" id="552061"/>
    <lineage>
        <taxon>Bacteria</taxon>
        <taxon>Pseudomonadati</taxon>
        <taxon>Pseudomonadota</taxon>
        <taxon>Alphaproteobacteria</taxon>
        <taxon>Rhodobacterales</taxon>
        <taxon>Roseobacteraceae</taxon>
        <taxon>Sediminimonas</taxon>
    </lineage>
</organism>
<dbReference type="Pfam" id="PF00994">
    <property type="entry name" value="MoCF_biosynth"/>
    <property type="match status" value="1"/>
</dbReference>
<sequence>MKFGRVSLWDAQGAILAHSVSLPGGRLRKGLTLEADHLAALSHAGYDGVTVARLDPGDVHEDEAALRLGRALVPDPEQAHLRLSGAATGRVNLMADSAGIVVMTPAAIVAVNQVDPAISLATVPPWRQVRPDGMIATVKIISYAVAADRLEKACTAAAGALRVQPPVHRDATLILTDAPGAVDEGLAAKLADKGRRAVRGRLDMLGMTLRKTLRVPHETRALADAITQARGDMILILTATATSDARDVAPEALRAAGGQLERFGIPVDPGNLLFLGALGARPVIGLPGSARSSVLHGADWMLARVACGLPPNSREIAEMGVGGLLKEMPTRPMPRKGSGNIDT</sequence>
<dbReference type="SUPFAM" id="SSF53218">
    <property type="entry name" value="Molybdenum cofactor biosynthesis proteins"/>
    <property type="match status" value="1"/>
</dbReference>